<evidence type="ECO:0000256" key="2">
    <source>
        <dbReference type="ARBA" id="ARBA00023015"/>
    </source>
</evidence>
<evidence type="ECO:0000259" key="6">
    <source>
        <dbReference type="Pfam" id="PF08281"/>
    </source>
</evidence>
<dbReference type="Proteomes" id="UP000095390">
    <property type="component" value="Unassembled WGS sequence"/>
</dbReference>
<evidence type="ECO:0000256" key="1">
    <source>
        <dbReference type="ARBA" id="ARBA00010641"/>
    </source>
</evidence>
<gene>
    <name evidence="7" type="ORF">ERS852578_00494</name>
</gene>
<dbReference type="AlphaFoldDB" id="A0A173RYD4"/>
<dbReference type="InterPro" id="IPR013249">
    <property type="entry name" value="RNA_pol_sigma70_r4_t2"/>
</dbReference>
<dbReference type="Gene3D" id="1.10.10.10">
    <property type="entry name" value="Winged helix-like DNA-binding domain superfamily/Winged helix DNA-binding domain"/>
    <property type="match status" value="1"/>
</dbReference>
<dbReference type="PANTHER" id="PTHR43133:SF51">
    <property type="entry name" value="RNA POLYMERASE SIGMA FACTOR"/>
    <property type="match status" value="1"/>
</dbReference>
<dbReference type="NCBIfam" id="TIGR02937">
    <property type="entry name" value="sigma70-ECF"/>
    <property type="match status" value="1"/>
</dbReference>
<dbReference type="GO" id="GO:0003677">
    <property type="term" value="F:DNA binding"/>
    <property type="evidence" value="ECO:0007669"/>
    <property type="project" value="InterPro"/>
</dbReference>
<accession>A0A173RYD4</accession>
<keyword evidence="4" id="KW-0804">Transcription</keyword>
<dbReference type="InterPro" id="IPR013325">
    <property type="entry name" value="RNA_pol_sigma_r2"/>
</dbReference>
<sequence>MLIYLMALDTEEERIKFVRLYKEYRNRMHYTASILLKSEIEAEDIVHDTFLTLTDYLDRIDEKDSVGTWNYIVTILKNKCYNFLKRNKRIELTEDEEVFEQPVEMYNLLENQLLKEEAEEFLNTLIKGLKYPYREVIYLQYHNKLNSRQIAELLRTSPANVRKISSRAREQLKKEMQKKGYTCEYGF</sequence>
<comment type="similarity">
    <text evidence="1">Belongs to the sigma-70 factor family. ECF subfamily.</text>
</comment>
<dbReference type="InterPro" id="IPR036388">
    <property type="entry name" value="WH-like_DNA-bd_sf"/>
</dbReference>
<evidence type="ECO:0000256" key="3">
    <source>
        <dbReference type="ARBA" id="ARBA00023082"/>
    </source>
</evidence>
<dbReference type="RefSeq" id="WP_055182249.1">
    <property type="nucleotide sequence ID" value="NZ_CAKXER010000023.1"/>
</dbReference>
<protein>
    <submittedName>
        <fullName evidence="7">RNA polymerase sigma factor</fullName>
    </submittedName>
</protein>
<proteinExistence type="inferred from homology"/>
<organism evidence="7 8">
    <name type="scientific">Anaerobutyricum hallii</name>
    <dbReference type="NCBI Taxonomy" id="39488"/>
    <lineage>
        <taxon>Bacteria</taxon>
        <taxon>Bacillati</taxon>
        <taxon>Bacillota</taxon>
        <taxon>Clostridia</taxon>
        <taxon>Lachnospirales</taxon>
        <taxon>Lachnospiraceae</taxon>
        <taxon>Anaerobutyricum</taxon>
    </lineage>
</organism>
<dbReference type="GO" id="GO:0006352">
    <property type="term" value="P:DNA-templated transcription initiation"/>
    <property type="evidence" value="ECO:0007669"/>
    <property type="project" value="InterPro"/>
</dbReference>
<name>A0A173RYD4_9FIRM</name>
<evidence type="ECO:0000256" key="4">
    <source>
        <dbReference type="ARBA" id="ARBA00023163"/>
    </source>
</evidence>
<keyword evidence="3" id="KW-0731">Sigma factor</keyword>
<feature type="domain" description="RNA polymerase sigma factor 70 region 4 type 2" evidence="6">
    <location>
        <begin position="124"/>
        <end position="172"/>
    </location>
</feature>
<evidence type="ECO:0000313" key="7">
    <source>
        <dbReference type="EMBL" id="CUM82697.1"/>
    </source>
</evidence>
<evidence type="ECO:0000259" key="5">
    <source>
        <dbReference type="Pfam" id="PF04542"/>
    </source>
</evidence>
<dbReference type="Pfam" id="PF08281">
    <property type="entry name" value="Sigma70_r4_2"/>
    <property type="match status" value="1"/>
</dbReference>
<keyword evidence="2" id="KW-0805">Transcription regulation</keyword>
<dbReference type="InterPro" id="IPR013324">
    <property type="entry name" value="RNA_pol_sigma_r3/r4-like"/>
</dbReference>
<dbReference type="SUPFAM" id="SSF88946">
    <property type="entry name" value="Sigma2 domain of RNA polymerase sigma factors"/>
    <property type="match status" value="1"/>
</dbReference>
<dbReference type="Pfam" id="PF04542">
    <property type="entry name" value="Sigma70_r2"/>
    <property type="match status" value="1"/>
</dbReference>
<dbReference type="InterPro" id="IPR039425">
    <property type="entry name" value="RNA_pol_sigma-70-like"/>
</dbReference>
<feature type="domain" description="RNA polymerase sigma-70 region 2" evidence="5">
    <location>
        <begin position="20"/>
        <end position="89"/>
    </location>
</feature>
<dbReference type="InterPro" id="IPR007627">
    <property type="entry name" value="RNA_pol_sigma70_r2"/>
</dbReference>
<dbReference type="InterPro" id="IPR014284">
    <property type="entry name" value="RNA_pol_sigma-70_dom"/>
</dbReference>
<dbReference type="Gene3D" id="1.10.1740.10">
    <property type="match status" value="1"/>
</dbReference>
<reference evidence="7 8" key="1">
    <citation type="submission" date="2015-09" db="EMBL/GenBank/DDBJ databases">
        <authorList>
            <consortium name="Pathogen Informatics"/>
        </authorList>
    </citation>
    <scope>NUCLEOTIDE SEQUENCE [LARGE SCALE GENOMIC DNA]</scope>
    <source>
        <strain evidence="7 8">2789STDY5834966</strain>
    </source>
</reference>
<dbReference type="GO" id="GO:0016987">
    <property type="term" value="F:sigma factor activity"/>
    <property type="evidence" value="ECO:0007669"/>
    <property type="project" value="UniProtKB-KW"/>
</dbReference>
<dbReference type="SUPFAM" id="SSF88659">
    <property type="entry name" value="Sigma3 and sigma4 domains of RNA polymerase sigma factors"/>
    <property type="match status" value="1"/>
</dbReference>
<evidence type="ECO:0000313" key="8">
    <source>
        <dbReference type="Proteomes" id="UP000095390"/>
    </source>
</evidence>
<dbReference type="PANTHER" id="PTHR43133">
    <property type="entry name" value="RNA POLYMERASE ECF-TYPE SIGMA FACTO"/>
    <property type="match status" value="1"/>
</dbReference>
<dbReference type="EMBL" id="CYYC01000004">
    <property type="protein sequence ID" value="CUM82697.1"/>
    <property type="molecule type" value="Genomic_DNA"/>
</dbReference>